<feature type="transmembrane region" description="Helical" evidence="1">
    <location>
        <begin position="34"/>
        <end position="51"/>
    </location>
</feature>
<evidence type="ECO:0000256" key="1">
    <source>
        <dbReference type="SAM" id="Phobius"/>
    </source>
</evidence>
<reference evidence="2 3" key="1">
    <citation type="journal article" date="2013" name="Syst. Appl. Microbiol.">
        <title>Phylogenetic position and virulence apparatus of the pear flower necrosis pathogen Erwinia piriflorinigrans CFBP 5888T as assessed by comparative genomics.</title>
        <authorList>
            <person name="Smits T.H."/>
            <person name="Rezzonico F."/>
            <person name="Lopez M.M."/>
            <person name="Blom J."/>
            <person name="Goesmann A."/>
            <person name="Frey J.E."/>
            <person name="Duffy B."/>
        </authorList>
    </citation>
    <scope>NUCLEOTIDE SEQUENCE [LARGE SCALE GENOMIC DNA]</scope>
    <source>
        <strain evidence="3">CFBP5888</strain>
    </source>
</reference>
<dbReference type="Proteomes" id="UP000018217">
    <property type="component" value="Unassembled WGS sequence"/>
</dbReference>
<dbReference type="STRING" id="1161919.EPIR_2155"/>
<keyword evidence="1" id="KW-0472">Membrane</keyword>
<keyword evidence="1" id="KW-0812">Transmembrane</keyword>
<dbReference type="AlphaFoldDB" id="V5Z9B9"/>
<protein>
    <submittedName>
        <fullName evidence="2">Uncharacterized protein</fullName>
    </submittedName>
</protein>
<comment type="caution">
    <text evidence="2">The sequence shown here is derived from an EMBL/GenBank/DDBJ whole genome shotgun (WGS) entry which is preliminary data.</text>
</comment>
<evidence type="ECO:0000313" key="3">
    <source>
        <dbReference type="Proteomes" id="UP000018217"/>
    </source>
</evidence>
<keyword evidence="3" id="KW-1185">Reference proteome</keyword>
<dbReference type="EMBL" id="CAHS01000015">
    <property type="protein sequence ID" value="CCG87520.1"/>
    <property type="molecule type" value="Genomic_DNA"/>
</dbReference>
<keyword evidence="1" id="KW-1133">Transmembrane helix</keyword>
<gene>
    <name evidence="2" type="ORF">EPIR_2155</name>
</gene>
<proteinExistence type="predicted"/>
<organism evidence="2 3">
    <name type="scientific">Erwinia piriflorinigrans CFBP 5888</name>
    <dbReference type="NCBI Taxonomy" id="1161919"/>
    <lineage>
        <taxon>Bacteria</taxon>
        <taxon>Pseudomonadati</taxon>
        <taxon>Pseudomonadota</taxon>
        <taxon>Gammaproteobacteria</taxon>
        <taxon>Enterobacterales</taxon>
        <taxon>Erwiniaceae</taxon>
        <taxon>Erwinia</taxon>
    </lineage>
</organism>
<dbReference type="RefSeq" id="WP_023655308.1">
    <property type="nucleotide sequence ID" value="NZ_CAHS01000015.1"/>
</dbReference>
<name>V5Z9B9_9GAMM</name>
<accession>V5Z9B9</accession>
<sequence>MAKICGDAEASGGIENIHDKKAYLIGKSFEEMQFTGWSFVVFVIIVAVLKIG</sequence>
<evidence type="ECO:0000313" key="2">
    <source>
        <dbReference type="EMBL" id="CCG87520.1"/>
    </source>
</evidence>